<evidence type="ECO:0000313" key="1">
    <source>
        <dbReference type="EMBL" id="KAF2475115.1"/>
    </source>
</evidence>
<evidence type="ECO:0000313" key="2">
    <source>
        <dbReference type="Proteomes" id="UP000799755"/>
    </source>
</evidence>
<reference evidence="1" key="1">
    <citation type="journal article" date="2020" name="Stud. Mycol.">
        <title>101 Dothideomycetes genomes: a test case for predicting lifestyles and emergence of pathogens.</title>
        <authorList>
            <person name="Haridas S."/>
            <person name="Albert R."/>
            <person name="Binder M."/>
            <person name="Bloem J."/>
            <person name="Labutti K."/>
            <person name="Salamov A."/>
            <person name="Andreopoulos B."/>
            <person name="Baker S."/>
            <person name="Barry K."/>
            <person name="Bills G."/>
            <person name="Bluhm B."/>
            <person name="Cannon C."/>
            <person name="Castanera R."/>
            <person name="Culley D."/>
            <person name="Daum C."/>
            <person name="Ezra D."/>
            <person name="Gonzalez J."/>
            <person name="Henrissat B."/>
            <person name="Kuo A."/>
            <person name="Liang C."/>
            <person name="Lipzen A."/>
            <person name="Lutzoni F."/>
            <person name="Magnuson J."/>
            <person name="Mondo S."/>
            <person name="Nolan M."/>
            <person name="Ohm R."/>
            <person name="Pangilinan J."/>
            <person name="Park H.-J."/>
            <person name="Ramirez L."/>
            <person name="Alfaro M."/>
            <person name="Sun H."/>
            <person name="Tritt A."/>
            <person name="Yoshinaga Y."/>
            <person name="Zwiers L.-H."/>
            <person name="Turgeon B."/>
            <person name="Goodwin S."/>
            <person name="Spatafora J."/>
            <person name="Crous P."/>
            <person name="Grigoriev I."/>
        </authorList>
    </citation>
    <scope>NUCLEOTIDE SEQUENCE</scope>
    <source>
        <strain evidence="1">ATCC 200398</strain>
    </source>
</reference>
<keyword evidence="2" id="KW-1185">Reference proteome</keyword>
<dbReference type="EMBL" id="MU003496">
    <property type="protein sequence ID" value="KAF2475115.1"/>
    <property type="molecule type" value="Genomic_DNA"/>
</dbReference>
<organism evidence="1 2">
    <name type="scientific">Lindgomyces ingoldianus</name>
    <dbReference type="NCBI Taxonomy" id="673940"/>
    <lineage>
        <taxon>Eukaryota</taxon>
        <taxon>Fungi</taxon>
        <taxon>Dikarya</taxon>
        <taxon>Ascomycota</taxon>
        <taxon>Pezizomycotina</taxon>
        <taxon>Dothideomycetes</taxon>
        <taxon>Pleosporomycetidae</taxon>
        <taxon>Pleosporales</taxon>
        <taxon>Lindgomycetaceae</taxon>
        <taxon>Lindgomyces</taxon>
    </lineage>
</organism>
<comment type="caution">
    <text evidence="1">The sequence shown here is derived from an EMBL/GenBank/DDBJ whole genome shotgun (WGS) entry which is preliminary data.</text>
</comment>
<proteinExistence type="predicted"/>
<name>A0ACB6R9V3_9PLEO</name>
<gene>
    <name evidence="1" type="ORF">BDR25DRAFT_100006</name>
</gene>
<sequence>MPTLSSILLGIQAIPITLFGTIILYNPAKAGFADVHLSVSHIIGFSSLSLGTAYALAALQPLRTRHQFLLTSAPLRFVAACFFLSDGNEARGAPIWDFANAGLALVVVVWERLMM</sequence>
<dbReference type="Proteomes" id="UP000799755">
    <property type="component" value="Unassembled WGS sequence"/>
</dbReference>
<accession>A0ACB6R9V3</accession>
<protein>
    <submittedName>
        <fullName evidence="1">Uncharacterized protein</fullName>
    </submittedName>
</protein>